<accession>A0A1Y2AZH5</accession>
<protein>
    <submittedName>
        <fullName evidence="2">Uncharacterized protein</fullName>
    </submittedName>
</protein>
<evidence type="ECO:0000256" key="1">
    <source>
        <dbReference type="SAM" id="Phobius"/>
    </source>
</evidence>
<keyword evidence="1" id="KW-1133">Transmembrane helix</keyword>
<dbReference type="Proteomes" id="UP000193920">
    <property type="component" value="Unassembled WGS sequence"/>
</dbReference>
<keyword evidence="3" id="KW-1185">Reference proteome</keyword>
<evidence type="ECO:0000313" key="3">
    <source>
        <dbReference type="Proteomes" id="UP000193920"/>
    </source>
</evidence>
<name>A0A1Y2AZH5_9FUNG</name>
<dbReference type="AlphaFoldDB" id="A0A1Y2AZH5"/>
<organism evidence="2 3">
    <name type="scientific">Neocallimastix californiae</name>
    <dbReference type="NCBI Taxonomy" id="1754190"/>
    <lineage>
        <taxon>Eukaryota</taxon>
        <taxon>Fungi</taxon>
        <taxon>Fungi incertae sedis</taxon>
        <taxon>Chytridiomycota</taxon>
        <taxon>Chytridiomycota incertae sedis</taxon>
        <taxon>Neocallimastigomycetes</taxon>
        <taxon>Neocallimastigales</taxon>
        <taxon>Neocallimastigaceae</taxon>
        <taxon>Neocallimastix</taxon>
    </lineage>
</organism>
<sequence length="156" mass="19223">MFIDSLIISYIWIIWIISDPVVNILAYSFFHDNRNKSYQIIYFSNTITSCFIFIEYYAYIIYIILKKKGNKKYEYFINIPHIKCVVHNSYRCHCTNKKIKIYSEDELQSIEEYTYFYTIYFNWKIIMLLNIPYMLKYYILNKNILKSKKEINLFYV</sequence>
<keyword evidence="1" id="KW-0812">Transmembrane</keyword>
<proteinExistence type="predicted"/>
<comment type="caution">
    <text evidence="2">The sequence shown here is derived from an EMBL/GenBank/DDBJ whole genome shotgun (WGS) entry which is preliminary data.</text>
</comment>
<evidence type="ECO:0000313" key="2">
    <source>
        <dbReference type="EMBL" id="ORY27700.1"/>
    </source>
</evidence>
<feature type="transmembrane region" description="Helical" evidence="1">
    <location>
        <begin position="42"/>
        <end position="65"/>
    </location>
</feature>
<dbReference type="EMBL" id="MCOG01000191">
    <property type="protein sequence ID" value="ORY27700.1"/>
    <property type="molecule type" value="Genomic_DNA"/>
</dbReference>
<reference evidence="2 3" key="1">
    <citation type="submission" date="2016-08" db="EMBL/GenBank/DDBJ databases">
        <title>A Parts List for Fungal Cellulosomes Revealed by Comparative Genomics.</title>
        <authorList>
            <consortium name="DOE Joint Genome Institute"/>
            <person name="Haitjema C.H."/>
            <person name="Gilmore S.P."/>
            <person name="Henske J.K."/>
            <person name="Solomon K.V."/>
            <person name="De Groot R."/>
            <person name="Kuo A."/>
            <person name="Mondo S.J."/>
            <person name="Salamov A.A."/>
            <person name="Labutti K."/>
            <person name="Zhao Z."/>
            <person name="Chiniquy J."/>
            <person name="Barry K."/>
            <person name="Brewer H.M."/>
            <person name="Purvine S.O."/>
            <person name="Wright A.T."/>
            <person name="Boxma B."/>
            <person name="Van Alen T."/>
            <person name="Hackstein J.H."/>
            <person name="Baker S.E."/>
            <person name="Grigoriev I.V."/>
            <person name="O'Malley M.A."/>
        </authorList>
    </citation>
    <scope>NUCLEOTIDE SEQUENCE [LARGE SCALE GENOMIC DNA]</scope>
    <source>
        <strain evidence="2 3">G1</strain>
    </source>
</reference>
<feature type="transmembrane region" description="Helical" evidence="1">
    <location>
        <begin position="115"/>
        <end position="139"/>
    </location>
</feature>
<feature type="transmembrane region" description="Helical" evidence="1">
    <location>
        <begin position="6"/>
        <end position="30"/>
    </location>
</feature>
<keyword evidence="1" id="KW-0472">Membrane</keyword>
<gene>
    <name evidence="2" type="ORF">LY90DRAFT_513349</name>
</gene>